<keyword evidence="3" id="KW-0874">Quinone</keyword>
<keyword evidence="2 13" id="KW-0812">Transmembrane</keyword>
<evidence type="ECO:0000256" key="6">
    <source>
        <dbReference type="ARBA" id="ARBA00022967"/>
    </source>
</evidence>
<keyword evidence="15" id="KW-1185">Reference proteome</keyword>
<dbReference type="Proteomes" id="UP000054558">
    <property type="component" value="Unassembled WGS sequence"/>
</dbReference>
<reference evidence="14 15" key="1">
    <citation type="journal article" date="2014" name="Nat. Commun.">
        <title>Klebsormidium flaccidum genome reveals primary factors for plant terrestrial adaptation.</title>
        <authorList>
            <person name="Hori K."/>
            <person name="Maruyama F."/>
            <person name="Fujisawa T."/>
            <person name="Togashi T."/>
            <person name="Yamamoto N."/>
            <person name="Seo M."/>
            <person name="Sato S."/>
            <person name="Yamada T."/>
            <person name="Mori H."/>
            <person name="Tajima N."/>
            <person name="Moriyama T."/>
            <person name="Ikeuchi M."/>
            <person name="Watanabe M."/>
            <person name="Wada H."/>
            <person name="Kobayashi K."/>
            <person name="Saito M."/>
            <person name="Masuda T."/>
            <person name="Sasaki-Sekimoto Y."/>
            <person name="Mashiguchi K."/>
            <person name="Awai K."/>
            <person name="Shimojima M."/>
            <person name="Masuda S."/>
            <person name="Iwai M."/>
            <person name="Nobusawa T."/>
            <person name="Narise T."/>
            <person name="Kondo S."/>
            <person name="Saito H."/>
            <person name="Sato R."/>
            <person name="Murakawa M."/>
            <person name="Ihara Y."/>
            <person name="Oshima-Yamada Y."/>
            <person name="Ohtaka K."/>
            <person name="Satoh M."/>
            <person name="Sonobe K."/>
            <person name="Ishii M."/>
            <person name="Ohtani R."/>
            <person name="Kanamori-Sato M."/>
            <person name="Honoki R."/>
            <person name="Miyazaki D."/>
            <person name="Mochizuki H."/>
            <person name="Umetsu J."/>
            <person name="Higashi K."/>
            <person name="Shibata D."/>
            <person name="Kamiya Y."/>
            <person name="Sato N."/>
            <person name="Nakamura Y."/>
            <person name="Tabata S."/>
            <person name="Ida S."/>
            <person name="Kurokawa K."/>
            <person name="Ohta H."/>
        </authorList>
    </citation>
    <scope>NUCLEOTIDE SEQUENCE [LARGE SCALE GENOMIC DNA]</scope>
    <source>
        <strain evidence="14 15">NIES-2285</strain>
    </source>
</reference>
<evidence type="ECO:0000256" key="11">
    <source>
        <dbReference type="ARBA" id="ARBA00047726"/>
    </source>
</evidence>
<dbReference type="InterPro" id="IPR019654">
    <property type="entry name" value="NADH-quinone_OxRdatse_su_L"/>
</dbReference>
<keyword evidence="5" id="KW-0618">Plastoquinone</keyword>
<evidence type="ECO:0000256" key="12">
    <source>
        <dbReference type="ARBA" id="ARBA00048026"/>
    </source>
</evidence>
<evidence type="ECO:0000256" key="13">
    <source>
        <dbReference type="SAM" id="Phobius"/>
    </source>
</evidence>
<evidence type="ECO:0000256" key="7">
    <source>
        <dbReference type="ARBA" id="ARBA00022989"/>
    </source>
</evidence>
<evidence type="ECO:0000256" key="3">
    <source>
        <dbReference type="ARBA" id="ARBA00022719"/>
    </source>
</evidence>
<evidence type="ECO:0000313" key="15">
    <source>
        <dbReference type="Proteomes" id="UP000054558"/>
    </source>
</evidence>
<keyword evidence="4" id="KW-0521">NADP</keyword>
<evidence type="ECO:0000256" key="2">
    <source>
        <dbReference type="ARBA" id="ARBA00022692"/>
    </source>
</evidence>
<dbReference type="PANTHER" id="PTHR36727">
    <property type="entry name" value="NAD(P)H-QUINONE OXIDOREDUCTASE SUBUNIT L, CHLOROPLASTIC"/>
    <property type="match status" value="1"/>
</dbReference>
<keyword evidence="8" id="KW-0520">NAD</keyword>
<evidence type="ECO:0000256" key="1">
    <source>
        <dbReference type="ARBA" id="ARBA00004141"/>
    </source>
</evidence>
<accession>A0A1Y1HV99</accession>
<proteinExistence type="predicted"/>
<dbReference type="GO" id="GO:0016655">
    <property type="term" value="F:oxidoreductase activity, acting on NAD(P)H, quinone or similar compound as acceptor"/>
    <property type="evidence" value="ECO:0007669"/>
    <property type="project" value="InterPro"/>
</dbReference>
<dbReference type="PANTHER" id="PTHR36727:SF2">
    <property type="entry name" value="NAD(P)H-QUINONE OXIDOREDUCTASE SUBUNIT L, CHLOROPLASTIC"/>
    <property type="match status" value="1"/>
</dbReference>
<name>A0A1Y1HV99_KLENI</name>
<protein>
    <submittedName>
        <fullName evidence="14">NADH dehydrogenase-like complex L</fullName>
    </submittedName>
</protein>
<evidence type="ECO:0000256" key="4">
    <source>
        <dbReference type="ARBA" id="ARBA00022857"/>
    </source>
</evidence>
<sequence length="222" mass="24042">MAAAVAASKGLVLASLPWAATTKGSCLKGLRCLPPLPARGRRSPCLKRSAVKQCRAALQEGTEQGLERSSRTSEVVERVVSEAEAASSGFAGLPAGLTISSAVCLLELFATGVAEAKHAPQVDAGAFFTNLTVDGLIEWTLTVGALTVFYFLVAPPVLLTYFLKRWKKKQLAETMFMFAMVFIFFPGLMIWAPFINTRPFARATGRYTAETDKAAFRGDEWR</sequence>
<organism evidence="14 15">
    <name type="scientific">Klebsormidium nitens</name>
    <name type="common">Green alga</name>
    <name type="synonym">Ulothrix nitens</name>
    <dbReference type="NCBI Taxonomy" id="105231"/>
    <lineage>
        <taxon>Eukaryota</taxon>
        <taxon>Viridiplantae</taxon>
        <taxon>Streptophyta</taxon>
        <taxon>Klebsormidiophyceae</taxon>
        <taxon>Klebsormidiales</taxon>
        <taxon>Klebsormidiaceae</taxon>
        <taxon>Klebsormidium</taxon>
    </lineage>
</organism>
<comment type="catalytic activity">
    <reaction evidence="12">
        <text>a plastoquinone + NADH + (n+1) H(+)(in) = a plastoquinol + NAD(+) + n H(+)(out)</text>
        <dbReference type="Rhea" id="RHEA:42608"/>
        <dbReference type="Rhea" id="RHEA-COMP:9561"/>
        <dbReference type="Rhea" id="RHEA-COMP:9562"/>
        <dbReference type="ChEBI" id="CHEBI:15378"/>
        <dbReference type="ChEBI" id="CHEBI:17757"/>
        <dbReference type="ChEBI" id="CHEBI:57540"/>
        <dbReference type="ChEBI" id="CHEBI:57945"/>
        <dbReference type="ChEBI" id="CHEBI:62192"/>
    </reaction>
</comment>
<dbReference type="AlphaFoldDB" id="A0A1Y1HV99"/>
<evidence type="ECO:0000313" key="14">
    <source>
        <dbReference type="EMBL" id="GAQ82560.1"/>
    </source>
</evidence>
<keyword evidence="10 13" id="KW-0472">Membrane</keyword>
<comment type="subcellular location">
    <subcellularLocation>
        <location evidence="1">Membrane</location>
        <topology evidence="1">Multi-pass membrane protein</topology>
    </subcellularLocation>
</comment>
<evidence type="ECO:0000256" key="9">
    <source>
        <dbReference type="ARBA" id="ARBA00023078"/>
    </source>
</evidence>
<evidence type="ECO:0000256" key="5">
    <source>
        <dbReference type="ARBA" id="ARBA00022957"/>
    </source>
</evidence>
<comment type="catalytic activity">
    <reaction evidence="11">
        <text>a plastoquinone + NADPH + (n+1) H(+)(in) = a plastoquinol + NADP(+) + n H(+)(out)</text>
        <dbReference type="Rhea" id="RHEA:42612"/>
        <dbReference type="Rhea" id="RHEA-COMP:9561"/>
        <dbReference type="Rhea" id="RHEA-COMP:9562"/>
        <dbReference type="ChEBI" id="CHEBI:15378"/>
        <dbReference type="ChEBI" id="CHEBI:17757"/>
        <dbReference type="ChEBI" id="CHEBI:57783"/>
        <dbReference type="ChEBI" id="CHEBI:58349"/>
        <dbReference type="ChEBI" id="CHEBI:62192"/>
    </reaction>
</comment>
<dbReference type="GO" id="GO:0048038">
    <property type="term" value="F:quinone binding"/>
    <property type="evidence" value="ECO:0007669"/>
    <property type="project" value="UniProtKB-KW"/>
</dbReference>
<keyword evidence="9" id="KW-0793">Thylakoid</keyword>
<dbReference type="Pfam" id="PF10716">
    <property type="entry name" value="NdhL"/>
    <property type="match status" value="1"/>
</dbReference>
<dbReference type="STRING" id="105231.A0A1Y1HV99"/>
<dbReference type="GO" id="GO:0016020">
    <property type="term" value="C:membrane"/>
    <property type="evidence" value="ECO:0007669"/>
    <property type="project" value="UniProtKB-SubCell"/>
</dbReference>
<feature type="transmembrane region" description="Helical" evidence="13">
    <location>
        <begin position="175"/>
        <end position="194"/>
    </location>
</feature>
<feature type="transmembrane region" description="Helical" evidence="13">
    <location>
        <begin position="139"/>
        <end position="163"/>
    </location>
</feature>
<dbReference type="EMBL" id="DF237064">
    <property type="protein sequence ID" value="GAQ82560.1"/>
    <property type="molecule type" value="Genomic_DNA"/>
</dbReference>
<gene>
    <name evidence="14" type="ORF">KFL_001150210</name>
</gene>
<dbReference type="OrthoDB" id="2016985at2759"/>
<evidence type="ECO:0000256" key="8">
    <source>
        <dbReference type="ARBA" id="ARBA00023027"/>
    </source>
</evidence>
<keyword evidence="6" id="KW-1278">Translocase</keyword>
<keyword evidence="7 13" id="KW-1133">Transmembrane helix</keyword>
<evidence type="ECO:0000256" key="10">
    <source>
        <dbReference type="ARBA" id="ARBA00023136"/>
    </source>
</evidence>